<protein>
    <submittedName>
        <fullName evidence="1">Uncharacterized protein</fullName>
    </submittedName>
</protein>
<proteinExistence type="predicted"/>
<name>A0A377GEH6_9GAMM</name>
<dbReference type="EMBL" id="UGGT01000001">
    <property type="protein sequence ID" value="STO22969.1"/>
    <property type="molecule type" value="Genomic_DNA"/>
</dbReference>
<gene>
    <name evidence="1" type="ORF">NCTC11370_03071</name>
</gene>
<reference evidence="1 2" key="1">
    <citation type="submission" date="2018-06" db="EMBL/GenBank/DDBJ databases">
        <authorList>
            <consortium name="Pathogen Informatics"/>
            <person name="Doyle S."/>
        </authorList>
    </citation>
    <scope>NUCLEOTIDE SEQUENCE [LARGE SCALE GENOMIC DNA]</scope>
    <source>
        <strain evidence="1 2">NCTC11370</strain>
    </source>
</reference>
<evidence type="ECO:0000313" key="2">
    <source>
        <dbReference type="Proteomes" id="UP000254554"/>
    </source>
</evidence>
<dbReference type="RefSeq" id="WP_010655088.1">
    <property type="nucleotide sequence ID" value="NZ_JAPHOO010000002.1"/>
</dbReference>
<dbReference type="STRING" id="1094715.GCA_000236165_03057"/>
<sequence>MSLNSIKMPFILQEEVARIDNASDYALFILKSHINNIIGTVAKMNQHKKS</sequence>
<dbReference type="AlphaFoldDB" id="A0A377GEH6"/>
<dbReference type="Proteomes" id="UP000254554">
    <property type="component" value="Unassembled WGS sequence"/>
</dbReference>
<evidence type="ECO:0000313" key="1">
    <source>
        <dbReference type="EMBL" id="STO22969.1"/>
    </source>
</evidence>
<accession>A0A377GEH6</accession>
<keyword evidence="2" id="KW-1185">Reference proteome</keyword>
<dbReference type="GeneID" id="93294503"/>
<organism evidence="1 2">
    <name type="scientific">Fluoribacter dumoffii</name>
    <dbReference type="NCBI Taxonomy" id="463"/>
    <lineage>
        <taxon>Bacteria</taxon>
        <taxon>Pseudomonadati</taxon>
        <taxon>Pseudomonadota</taxon>
        <taxon>Gammaproteobacteria</taxon>
        <taxon>Legionellales</taxon>
        <taxon>Legionellaceae</taxon>
        <taxon>Fluoribacter</taxon>
    </lineage>
</organism>